<evidence type="ECO:0000256" key="1">
    <source>
        <dbReference type="ARBA" id="ARBA00001962"/>
    </source>
</evidence>
<dbReference type="Gene3D" id="2.60.120.10">
    <property type="entry name" value="Jelly Rolls"/>
    <property type="match status" value="2"/>
</dbReference>
<evidence type="ECO:0000313" key="7">
    <source>
        <dbReference type="Proteomes" id="UP001327225"/>
    </source>
</evidence>
<organism evidence="6 7">
    <name type="scientific">Nocardioides bizhenqiangii</name>
    <dbReference type="NCBI Taxonomy" id="3095076"/>
    <lineage>
        <taxon>Bacteria</taxon>
        <taxon>Bacillati</taxon>
        <taxon>Actinomycetota</taxon>
        <taxon>Actinomycetes</taxon>
        <taxon>Propionibacteriales</taxon>
        <taxon>Nocardioidaceae</taxon>
        <taxon>Nocardioides</taxon>
    </lineage>
</organism>
<dbReference type="SUPFAM" id="SSF51182">
    <property type="entry name" value="RmlC-like cupins"/>
    <property type="match status" value="1"/>
</dbReference>
<dbReference type="CDD" id="cd02208">
    <property type="entry name" value="cupin_RmlC-like"/>
    <property type="match status" value="1"/>
</dbReference>
<comment type="cofactor">
    <cofactor evidence="1">
        <name>Fe cation</name>
        <dbReference type="ChEBI" id="CHEBI:24875"/>
    </cofactor>
</comment>
<dbReference type="Pfam" id="PF04209">
    <property type="entry name" value="HgmA_C"/>
    <property type="match status" value="1"/>
</dbReference>
<feature type="domain" description="Homogentisate 1,2-dioxygenase C-terminal" evidence="4">
    <location>
        <begin position="296"/>
        <end position="401"/>
    </location>
</feature>
<dbReference type="PANTHER" id="PTHR11056">
    <property type="entry name" value="HOMOGENTISATE 1,2-DIOXYGENASE"/>
    <property type="match status" value="1"/>
</dbReference>
<dbReference type="Pfam" id="PF07883">
    <property type="entry name" value="Cupin_2"/>
    <property type="match status" value="1"/>
</dbReference>
<evidence type="ECO:0000259" key="5">
    <source>
        <dbReference type="Pfam" id="PF07883"/>
    </source>
</evidence>
<comment type="similarity">
    <text evidence="2">Belongs to the homogentisate dioxygenase family.</text>
</comment>
<evidence type="ECO:0000259" key="4">
    <source>
        <dbReference type="Pfam" id="PF04209"/>
    </source>
</evidence>
<gene>
    <name evidence="6" type="ORF">SHK19_21630</name>
</gene>
<feature type="region of interest" description="Disordered" evidence="3">
    <location>
        <begin position="1"/>
        <end position="22"/>
    </location>
</feature>
<accession>A0ABZ0ZQL7</accession>
<name>A0ABZ0ZQL7_9ACTN</name>
<evidence type="ECO:0000313" key="6">
    <source>
        <dbReference type="EMBL" id="WQQ26542.1"/>
    </source>
</evidence>
<keyword evidence="7" id="KW-1185">Reference proteome</keyword>
<sequence length="405" mass="44467">MAHYQRVGDVPPKRHTQHRDPDGSLYYEELMGEEGFSSDSSLLYHCNVPSAMVDARTWDLPDQSTETNAPLMPRHLSLHGLFPGDGWKGVDAVTGRRLVLGNADVRISYAVVGTTSPLYRNAVGDEVVFVESGTATVETVFGLLEAGPGDYIVIPRATTHRWVTSGEEPLRLYAIEANSHITPPKRYLSRFGQLLEHAPYCERDLRPPASMFELVETHGGDTDVEVYIKHRGVGPGGLAGSVHVVPNHPFDVVGWDGCLYPYAFNVDDFEPITGRVHQPPPVHQVFEGHNFVVCNFVPRKVDYHPLAVPVPYYHSNVDSDEVMFYVAGDYEARKGSGIGIGSITLHPGGHAHGPQPGAIEASLGAERFDELAVMVDTFRPLEIGEAGRASDDGEYAWSWTGGRRS</sequence>
<feature type="domain" description="Cupin type-2" evidence="5">
    <location>
        <begin position="113"/>
        <end position="175"/>
    </location>
</feature>
<dbReference type="PANTHER" id="PTHR11056:SF0">
    <property type="entry name" value="HOMOGENTISATE 1,2-DIOXYGENASE"/>
    <property type="match status" value="1"/>
</dbReference>
<dbReference type="InterPro" id="IPR014710">
    <property type="entry name" value="RmlC-like_jellyroll"/>
</dbReference>
<protein>
    <submittedName>
        <fullName evidence="6">Cupin domain-containing protein</fullName>
    </submittedName>
</protein>
<dbReference type="InterPro" id="IPR011051">
    <property type="entry name" value="RmlC_Cupin_sf"/>
</dbReference>
<dbReference type="EMBL" id="CP141059">
    <property type="protein sequence ID" value="WQQ26542.1"/>
    <property type="molecule type" value="Genomic_DNA"/>
</dbReference>
<reference evidence="7" key="1">
    <citation type="submission" date="2023-12" db="EMBL/GenBank/DDBJ databases">
        <title>Novel species in genus Nocardioides.</title>
        <authorList>
            <person name="Zhou H."/>
        </authorList>
    </citation>
    <scope>NUCLEOTIDE SEQUENCE [LARGE SCALE GENOMIC DNA]</scope>
    <source>
        <strain evidence="7">HM61</strain>
    </source>
</reference>
<evidence type="ECO:0000256" key="2">
    <source>
        <dbReference type="ARBA" id="ARBA00007757"/>
    </source>
</evidence>
<dbReference type="InterPro" id="IPR046451">
    <property type="entry name" value="HgmA_C"/>
</dbReference>
<proteinExistence type="inferred from homology"/>
<dbReference type="RefSeq" id="WP_322937432.1">
    <property type="nucleotide sequence ID" value="NZ_CP141059.1"/>
</dbReference>
<dbReference type="InterPro" id="IPR005708">
    <property type="entry name" value="Homogentis_dOase"/>
</dbReference>
<dbReference type="InterPro" id="IPR013096">
    <property type="entry name" value="Cupin_2"/>
</dbReference>
<dbReference type="Proteomes" id="UP001327225">
    <property type="component" value="Chromosome"/>
</dbReference>
<evidence type="ECO:0000256" key="3">
    <source>
        <dbReference type="SAM" id="MobiDB-lite"/>
    </source>
</evidence>